<dbReference type="CDD" id="cd02440">
    <property type="entry name" value="AdoMet_MTases"/>
    <property type="match status" value="1"/>
</dbReference>
<dbReference type="PANTHER" id="PTHR42933">
    <property type="entry name" value="SLR6095 PROTEIN"/>
    <property type="match status" value="1"/>
</dbReference>
<dbReference type="GO" id="GO:0008170">
    <property type="term" value="F:N-methyltransferase activity"/>
    <property type="evidence" value="ECO:0007669"/>
    <property type="project" value="InterPro"/>
</dbReference>
<sequence length="551" mass="60936">MNPSYQQQTRDLIDGLKAVCASAGLGNDGNEYKIIVQTFLYKLLCDKFAYEMKRACPALAGVDDWIVGWQALPEEAQQDLQDMLPAETPRLTADQLIPSLFNRQSEPGFAKLWDDTLIAIAVANNDIFAVQTDDGEKVALFDRLSEYVTGSADKRDGFVRALFNKLVGVSFERLFEQKYDFYAALFEYLIKDYNKDNGGKYAEYYTPHAVATIMADILVPQAERGTVKNVTCYDPASGSGTLLMALAHALGEDHCSIFSQDISQKSSSLLRLNLVLNKLVHSIPHITQGNTILHPVHKEGKALRRFDYIVSNPPFKMDFSDFRDDLESDANTSRFFAGIPKVPAKAKDKMAIYLLFIQHIIASLKPGGKAAVVVPTGFITAASGIELRIRQKLVDEKMIAGVVSMPSNIFATTGTNVSILFLDRPALDTTNRDGVVLIDASALGEKVKEGKNQKTLLSHAEEQRIVATFNAREAVEDFSVVVDHAAIAAKNYSLSAGQYFEVKIEYSDLSPSEFSKRIAGFNASLGELFQQSKALEKDIEENMSKLTYEAQ</sequence>
<evidence type="ECO:0000313" key="10">
    <source>
        <dbReference type="Proteomes" id="UP000306317"/>
    </source>
</evidence>
<gene>
    <name evidence="9" type="ORF">B1991_04520</name>
</gene>
<dbReference type="PRINTS" id="PR00507">
    <property type="entry name" value="N12N6MTFRASE"/>
</dbReference>
<dbReference type="AlphaFoldDB" id="A0A4S3KIM1"/>
<dbReference type="RefSeq" id="WP_246031053.1">
    <property type="nucleotide sequence ID" value="NZ_MWIO01000014.1"/>
</dbReference>
<evidence type="ECO:0000256" key="4">
    <source>
        <dbReference type="ARBA" id="ARBA00022679"/>
    </source>
</evidence>
<comment type="catalytic activity">
    <reaction evidence="7">
        <text>a 2'-deoxyadenosine in DNA + S-adenosyl-L-methionine = an N(6)-methyl-2'-deoxyadenosine in DNA + S-adenosyl-L-homocysteine + H(+)</text>
        <dbReference type="Rhea" id="RHEA:15197"/>
        <dbReference type="Rhea" id="RHEA-COMP:12418"/>
        <dbReference type="Rhea" id="RHEA-COMP:12419"/>
        <dbReference type="ChEBI" id="CHEBI:15378"/>
        <dbReference type="ChEBI" id="CHEBI:57856"/>
        <dbReference type="ChEBI" id="CHEBI:59789"/>
        <dbReference type="ChEBI" id="CHEBI:90615"/>
        <dbReference type="ChEBI" id="CHEBI:90616"/>
        <dbReference type="EC" id="2.1.1.72"/>
    </reaction>
</comment>
<dbReference type="Pfam" id="PF02384">
    <property type="entry name" value="N6_Mtase"/>
    <property type="match status" value="1"/>
</dbReference>
<name>A0A4S3KIM1_9GAMM</name>
<dbReference type="InterPro" id="IPR002052">
    <property type="entry name" value="DNA_methylase_N6_adenine_CS"/>
</dbReference>
<proteinExistence type="inferred from homology"/>
<keyword evidence="5" id="KW-0949">S-adenosyl-L-methionine</keyword>
<evidence type="ECO:0000256" key="2">
    <source>
        <dbReference type="ARBA" id="ARBA00011900"/>
    </source>
</evidence>
<dbReference type="EC" id="2.1.1.72" evidence="2"/>
<evidence type="ECO:0000259" key="8">
    <source>
        <dbReference type="Pfam" id="PF02384"/>
    </source>
</evidence>
<dbReference type="InterPro" id="IPR051537">
    <property type="entry name" value="DNA_Adenine_Mtase"/>
</dbReference>
<comment type="caution">
    <text evidence="9">The sequence shown here is derived from an EMBL/GenBank/DDBJ whole genome shotgun (WGS) entry which is preliminary data.</text>
</comment>
<feature type="domain" description="DNA methylase adenine-specific" evidence="8">
    <location>
        <begin position="179"/>
        <end position="503"/>
    </location>
</feature>
<keyword evidence="6" id="KW-0680">Restriction system</keyword>
<dbReference type="PROSITE" id="PS00092">
    <property type="entry name" value="N6_MTASE"/>
    <property type="match status" value="1"/>
</dbReference>
<dbReference type="Gene3D" id="3.40.50.150">
    <property type="entry name" value="Vaccinia Virus protein VP39"/>
    <property type="match status" value="1"/>
</dbReference>
<dbReference type="GO" id="GO:0032259">
    <property type="term" value="P:methylation"/>
    <property type="evidence" value="ECO:0007669"/>
    <property type="project" value="UniProtKB-KW"/>
</dbReference>
<protein>
    <recommendedName>
        <fullName evidence="2">site-specific DNA-methyltransferase (adenine-specific)</fullName>
        <ecNumber evidence="2">2.1.1.72</ecNumber>
    </recommendedName>
</protein>
<dbReference type="InterPro" id="IPR003356">
    <property type="entry name" value="DNA_methylase_A-5"/>
</dbReference>
<evidence type="ECO:0000256" key="1">
    <source>
        <dbReference type="ARBA" id="ARBA00006594"/>
    </source>
</evidence>
<keyword evidence="4 9" id="KW-0808">Transferase</keyword>
<evidence type="ECO:0000313" key="9">
    <source>
        <dbReference type="EMBL" id="THD08597.1"/>
    </source>
</evidence>
<keyword evidence="10" id="KW-1185">Reference proteome</keyword>
<dbReference type="SUPFAM" id="SSF53335">
    <property type="entry name" value="S-adenosyl-L-methionine-dependent methyltransferases"/>
    <property type="match status" value="1"/>
</dbReference>
<dbReference type="PANTHER" id="PTHR42933:SF1">
    <property type="entry name" value="SITE-SPECIFIC DNA-METHYLTRANSFERASE (ADENINE-SPECIFIC)"/>
    <property type="match status" value="1"/>
</dbReference>
<keyword evidence="3 9" id="KW-0489">Methyltransferase</keyword>
<evidence type="ECO:0000256" key="3">
    <source>
        <dbReference type="ARBA" id="ARBA00022603"/>
    </source>
</evidence>
<dbReference type="EMBL" id="MWIO01000014">
    <property type="protein sequence ID" value="THD08597.1"/>
    <property type="molecule type" value="Genomic_DNA"/>
</dbReference>
<dbReference type="GO" id="GO:0003677">
    <property type="term" value="F:DNA binding"/>
    <property type="evidence" value="ECO:0007669"/>
    <property type="project" value="InterPro"/>
</dbReference>
<comment type="similarity">
    <text evidence="1">Belongs to the N(4)/N(6)-methyltransferase family.</text>
</comment>
<evidence type="ECO:0000256" key="7">
    <source>
        <dbReference type="ARBA" id="ARBA00047942"/>
    </source>
</evidence>
<evidence type="ECO:0000256" key="6">
    <source>
        <dbReference type="ARBA" id="ARBA00022747"/>
    </source>
</evidence>
<evidence type="ECO:0000256" key="5">
    <source>
        <dbReference type="ARBA" id="ARBA00022691"/>
    </source>
</evidence>
<reference evidence="9 10" key="1">
    <citation type="submission" date="2017-02" db="EMBL/GenBank/DDBJ databases">
        <title>Whole genome sequencing of Rhodanobacter lindaniclasticus DSM 17932.</title>
        <authorList>
            <person name="Kumar S."/>
            <person name="Patil P."/>
            <person name="Patil P.B."/>
        </authorList>
    </citation>
    <scope>NUCLEOTIDE SEQUENCE [LARGE SCALE GENOMIC DNA]</scope>
    <source>
        <strain evidence="9 10">DSM 17932</strain>
    </source>
</reference>
<dbReference type="InterPro" id="IPR029063">
    <property type="entry name" value="SAM-dependent_MTases_sf"/>
</dbReference>
<accession>A0A4S3KIM1</accession>
<organism evidence="9 10">
    <name type="scientific">Rhodanobacter lindaniclasticus</name>
    <dbReference type="NCBI Taxonomy" id="75310"/>
    <lineage>
        <taxon>Bacteria</taxon>
        <taxon>Pseudomonadati</taxon>
        <taxon>Pseudomonadota</taxon>
        <taxon>Gammaproteobacteria</taxon>
        <taxon>Lysobacterales</taxon>
        <taxon>Rhodanobacteraceae</taxon>
        <taxon>Rhodanobacter</taxon>
    </lineage>
</organism>
<dbReference type="GO" id="GO:0009307">
    <property type="term" value="P:DNA restriction-modification system"/>
    <property type="evidence" value="ECO:0007669"/>
    <property type="project" value="UniProtKB-KW"/>
</dbReference>
<dbReference type="Proteomes" id="UP000306317">
    <property type="component" value="Unassembled WGS sequence"/>
</dbReference>
<dbReference type="GO" id="GO:0009007">
    <property type="term" value="F:site-specific DNA-methyltransferase (adenine-specific) activity"/>
    <property type="evidence" value="ECO:0007669"/>
    <property type="project" value="UniProtKB-EC"/>
</dbReference>